<organism evidence="2 3">
    <name type="scientific">Corallococcus carmarthensis</name>
    <dbReference type="NCBI Taxonomy" id="2316728"/>
    <lineage>
        <taxon>Bacteria</taxon>
        <taxon>Pseudomonadati</taxon>
        <taxon>Myxococcota</taxon>
        <taxon>Myxococcia</taxon>
        <taxon>Myxococcales</taxon>
        <taxon>Cystobacterineae</taxon>
        <taxon>Myxococcaceae</taxon>
        <taxon>Corallococcus</taxon>
    </lineage>
</organism>
<comment type="caution">
    <text evidence="2">The sequence shown here is derived from an EMBL/GenBank/DDBJ whole genome shotgun (WGS) entry which is preliminary data.</text>
</comment>
<gene>
    <name evidence="2" type="ORF">D7X32_20460</name>
</gene>
<evidence type="ECO:0000313" key="2">
    <source>
        <dbReference type="EMBL" id="RKH01332.1"/>
    </source>
</evidence>
<evidence type="ECO:0000313" key="3">
    <source>
        <dbReference type="Proteomes" id="UP000268313"/>
    </source>
</evidence>
<dbReference type="Pfam" id="PF02321">
    <property type="entry name" value="OEP"/>
    <property type="match status" value="1"/>
</dbReference>
<protein>
    <submittedName>
        <fullName evidence="2">TolC family protein</fullName>
    </submittedName>
</protein>
<comment type="similarity">
    <text evidence="1">Belongs to the outer membrane factor (OMF) (TC 1.B.17) family.</text>
</comment>
<accession>A0A3A8KFU8</accession>
<dbReference type="Proteomes" id="UP000268313">
    <property type="component" value="Unassembled WGS sequence"/>
</dbReference>
<reference evidence="3" key="1">
    <citation type="submission" date="2018-09" db="EMBL/GenBank/DDBJ databases">
        <authorList>
            <person name="Livingstone P.G."/>
            <person name="Whitworth D.E."/>
        </authorList>
    </citation>
    <scope>NUCLEOTIDE SEQUENCE [LARGE SCALE GENOMIC DNA]</scope>
    <source>
        <strain evidence="3">CA043D</strain>
    </source>
</reference>
<feature type="non-terminal residue" evidence="2">
    <location>
        <position position="1"/>
    </location>
</feature>
<dbReference type="Gene3D" id="1.20.1600.10">
    <property type="entry name" value="Outer membrane efflux proteins (OEP)"/>
    <property type="match status" value="1"/>
</dbReference>
<evidence type="ECO:0000256" key="1">
    <source>
        <dbReference type="ARBA" id="ARBA00007613"/>
    </source>
</evidence>
<dbReference type="OrthoDB" id="5511468at2"/>
<dbReference type="EMBL" id="RAWE01000073">
    <property type="protein sequence ID" value="RKH01332.1"/>
    <property type="molecule type" value="Genomic_DNA"/>
</dbReference>
<dbReference type="InterPro" id="IPR010131">
    <property type="entry name" value="MdtP/NodT-like"/>
</dbReference>
<dbReference type="PANTHER" id="PTHR30203:SF24">
    <property type="entry name" value="BLR4935 PROTEIN"/>
    <property type="match status" value="1"/>
</dbReference>
<name>A0A3A8KFU8_9BACT</name>
<dbReference type="InterPro" id="IPR003423">
    <property type="entry name" value="OMP_efflux"/>
</dbReference>
<sequence>SAVGAGRWPNPTLEWQREKVTSGSALRASQDIVNVSIPLVLSGRLGLEAEAANRGAQAAEATLARARGELHHAAVRAFSAALAAQERRLILEESLSALRRLAEVIVVRERAGDAAGYDRLRIETEAAAVEDGLSGAVLDEHHARAQALHLLGPGTQSLPHLQGPLAPDRVLPSSEQLLSQLELRRADVRALELEAQGAQSAHRAATRGWVPDPTVNVGGQLINVGQPGAGGGYVVGLALPLPLFERRQGPEAQAQARLQLAEARRAALIHAARTRLTAVLEDVAGQRARRTRQREGVLARAEELRRIAQAAYRGGSADLLVLVDAERTAREARLTAVELALSVAEAEADLFLLSGAWDGAEPRSAQP</sequence>
<dbReference type="AlphaFoldDB" id="A0A3A8KFU8"/>
<proteinExistence type="inferred from homology"/>
<dbReference type="SUPFAM" id="SSF56954">
    <property type="entry name" value="Outer membrane efflux proteins (OEP)"/>
    <property type="match status" value="1"/>
</dbReference>
<dbReference type="RefSeq" id="WP_147450198.1">
    <property type="nucleotide sequence ID" value="NZ_RAWE01000073.1"/>
</dbReference>
<dbReference type="PANTHER" id="PTHR30203">
    <property type="entry name" value="OUTER MEMBRANE CATION EFFLUX PROTEIN"/>
    <property type="match status" value="1"/>
</dbReference>
<dbReference type="GO" id="GO:0015562">
    <property type="term" value="F:efflux transmembrane transporter activity"/>
    <property type="evidence" value="ECO:0007669"/>
    <property type="project" value="InterPro"/>
</dbReference>
<keyword evidence="3" id="KW-1185">Reference proteome</keyword>